<proteinExistence type="predicted"/>
<evidence type="ECO:0000313" key="2">
    <source>
        <dbReference type="EMBL" id="SQI29996.1"/>
    </source>
</evidence>
<dbReference type="Gene3D" id="3.30.1540.20">
    <property type="entry name" value="MutL, C-terminal domain, dimerisation subdomain"/>
    <property type="match status" value="1"/>
</dbReference>
<gene>
    <name evidence="2" type="primary">mutL_3</name>
    <name evidence="2" type="ORF">NCTC12961_00408</name>
</gene>
<dbReference type="GO" id="GO:0006298">
    <property type="term" value="P:mismatch repair"/>
    <property type="evidence" value="ECO:0007669"/>
    <property type="project" value="InterPro"/>
</dbReference>
<reference evidence="2 3" key="1">
    <citation type="submission" date="2018-06" db="EMBL/GenBank/DDBJ databases">
        <authorList>
            <consortium name="Pathogen Informatics"/>
            <person name="Doyle S."/>
        </authorList>
    </citation>
    <scope>NUCLEOTIDE SEQUENCE [LARGE SCALE GENOMIC DNA]</scope>
    <source>
        <strain evidence="2 3">NCTC12961</strain>
    </source>
</reference>
<dbReference type="AlphaFoldDB" id="A0A2X4TRF7"/>
<feature type="domain" description="MutL C-terminal dimerisation" evidence="1">
    <location>
        <begin position="1"/>
        <end position="60"/>
    </location>
</feature>
<organism evidence="2 3">
    <name type="scientific">Serratia plymuthica</name>
    <dbReference type="NCBI Taxonomy" id="82996"/>
    <lineage>
        <taxon>Bacteria</taxon>
        <taxon>Pseudomonadati</taxon>
        <taxon>Pseudomonadota</taxon>
        <taxon>Gammaproteobacteria</taxon>
        <taxon>Enterobacterales</taxon>
        <taxon>Yersiniaceae</taxon>
        <taxon>Serratia</taxon>
    </lineage>
</organism>
<dbReference type="GO" id="GO:0005524">
    <property type="term" value="F:ATP binding"/>
    <property type="evidence" value="ECO:0007669"/>
    <property type="project" value="InterPro"/>
</dbReference>
<dbReference type="EMBL" id="LS483469">
    <property type="protein sequence ID" value="SQI29996.1"/>
    <property type="molecule type" value="Genomic_DNA"/>
</dbReference>
<dbReference type="SUPFAM" id="SSF118116">
    <property type="entry name" value="DNA mismatch repair protein MutL"/>
    <property type="match status" value="1"/>
</dbReference>
<dbReference type="Pfam" id="PF08676">
    <property type="entry name" value="MutL_C"/>
    <property type="match status" value="1"/>
</dbReference>
<protein>
    <submittedName>
        <fullName evidence="2">DNA mismatch repair protein mutL</fullName>
    </submittedName>
</protein>
<evidence type="ECO:0000259" key="1">
    <source>
        <dbReference type="Pfam" id="PF08676"/>
    </source>
</evidence>
<accession>A0A2X4TRF7</accession>
<dbReference type="InterPro" id="IPR014790">
    <property type="entry name" value="MutL_C"/>
</dbReference>
<evidence type="ECO:0000313" key="3">
    <source>
        <dbReference type="Proteomes" id="UP000248897"/>
    </source>
</evidence>
<dbReference type="InterPro" id="IPR037198">
    <property type="entry name" value="MutL_C_sf"/>
</dbReference>
<dbReference type="InterPro" id="IPR042120">
    <property type="entry name" value="MutL_C_dimsub"/>
</dbReference>
<sequence>MGLDLQSDHGRVTLRAVPLPLRQQNLQKLIPELLGYLAEHQEMSPAVLATWIARHLGSEHEQWNTSQAIQLLTDVERLCPQLVKSPPSGLLQPVDLQAALTALKHD</sequence>
<dbReference type="Proteomes" id="UP000248897">
    <property type="component" value="Chromosome 1"/>
</dbReference>
<name>A0A2X4TRF7_SERPL</name>